<dbReference type="OrthoDB" id="9795624at2"/>
<evidence type="ECO:0000313" key="3">
    <source>
        <dbReference type="Proteomes" id="UP000272771"/>
    </source>
</evidence>
<dbReference type="RefSeq" id="WP_004283940.1">
    <property type="nucleotide sequence ID" value="NZ_CAUJRG010000001.1"/>
</dbReference>
<keyword evidence="3" id="KW-1185">Reference proteome</keyword>
<dbReference type="Gene3D" id="3.60.21.70">
    <property type="entry name" value="PhoD-like phosphatase"/>
    <property type="match status" value="1"/>
</dbReference>
<dbReference type="CDD" id="cd07389">
    <property type="entry name" value="MPP_PhoD"/>
    <property type="match status" value="1"/>
</dbReference>
<dbReference type="EMBL" id="LR134533">
    <property type="protein sequence ID" value="VEJ51545.1"/>
    <property type="molecule type" value="Genomic_DNA"/>
</dbReference>
<dbReference type="SUPFAM" id="SSF56300">
    <property type="entry name" value="Metallo-dependent phosphatases"/>
    <property type="match status" value="1"/>
</dbReference>
<dbReference type="InterPro" id="IPR029052">
    <property type="entry name" value="Metallo-depent_PP-like"/>
</dbReference>
<dbReference type="InterPro" id="IPR018946">
    <property type="entry name" value="PhoD-like_MPP"/>
</dbReference>
<dbReference type="PANTHER" id="PTHR46689:SF2">
    <property type="entry name" value="WW DOMAIN PROTEIN (AFU_ORTHOLOGUE AFUA_6G06520)"/>
    <property type="match status" value="1"/>
</dbReference>
<organism evidence="2 3">
    <name type="scientific">Neisseria weaveri</name>
    <dbReference type="NCBI Taxonomy" id="28091"/>
    <lineage>
        <taxon>Bacteria</taxon>
        <taxon>Pseudomonadati</taxon>
        <taxon>Pseudomonadota</taxon>
        <taxon>Betaproteobacteria</taxon>
        <taxon>Neisseriales</taxon>
        <taxon>Neisseriaceae</taxon>
        <taxon>Neisseria</taxon>
    </lineage>
</organism>
<evidence type="ECO:0000313" key="2">
    <source>
        <dbReference type="EMBL" id="VEJ51545.1"/>
    </source>
</evidence>
<dbReference type="InterPro" id="IPR043904">
    <property type="entry name" value="PhoD_2-like"/>
</dbReference>
<evidence type="ECO:0000259" key="1">
    <source>
        <dbReference type="Pfam" id="PF19050"/>
    </source>
</evidence>
<dbReference type="STRING" id="28091.SAMEA3174300_00003"/>
<dbReference type="Pfam" id="PF19050">
    <property type="entry name" value="PhoD_2"/>
    <property type="match status" value="2"/>
</dbReference>
<dbReference type="Proteomes" id="UP000272771">
    <property type="component" value="Chromosome"/>
</dbReference>
<proteinExistence type="predicted"/>
<dbReference type="GO" id="GO:0016020">
    <property type="term" value="C:membrane"/>
    <property type="evidence" value="ECO:0007669"/>
    <property type="project" value="TreeGrafter"/>
</dbReference>
<name>A0A448VP01_9NEIS</name>
<feature type="domain" description="PhoD-like phosphatase" evidence="1">
    <location>
        <begin position="421"/>
        <end position="504"/>
    </location>
</feature>
<dbReference type="AlphaFoldDB" id="A0A448VP01"/>
<protein>
    <submittedName>
        <fullName evidence="2">PhoD-like phosphatase</fullName>
    </submittedName>
</protein>
<gene>
    <name evidence="2" type="ORF">NCTC12742_01443</name>
</gene>
<feature type="domain" description="PhoD-like phosphatase" evidence="1">
    <location>
        <begin position="146"/>
        <end position="302"/>
    </location>
</feature>
<accession>A0A448VP01</accession>
<reference evidence="2 3" key="1">
    <citation type="submission" date="2018-12" db="EMBL/GenBank/DDBJ databases">
        <authorList>
            <consortium name="Pathogen Informatics"/>
        </authorList>
    </citation>
    <scope>NUCLEOTIDE SEQUENCE [LARGE SCALE GENOMIC DNA]</scope>
    <source>
        <strain evidence="2 3">NCTC12742</strain>
    </source>
</reference>
<sequence length="581" mass="67037">MTKLYLGPVLSFRGGAEKGIWKVTALIAVDSHAPFPIITLDGKATSAPTILLEHRGKAFLRYDLSCKQQKEERKAEYRIAGIDEAWHFTVPARGDAPRMVYLSCNGFSDANGIRKLIKGENAVWEDLLCNHDKTVRPKDYRLDKEQLWHETHTHNKGLQRFHLMVMGGDQIYFDPIWEDIKLLKKWIGLPRKEQLKYTVSAALEKKIEDYYIDFYLNRWLPSNHAPWGSNKKTLDSAHGMARIPTIMMWDDHDIFDGWGSHSPEMQRSPLFQRLFYHARRAFWTFQMQQAADQLPELKLRSDLNMQIDDPIFEPIKWSDVLKSDKLALPLFDNQPGFSFGHNIGPVSLLVSDLRTERSHRQIMGPSTWKAMQKWLSSEIPAYPNDRHLLFVSSVPVMHPKLSLAEILMDNLGYDHVLDSSADDLKDHWTNDDHEGERKRLIENLFKTAQDKQLRVTVLSGDVHVAAWGVVNRTDLSNCDCTTQIQQLTSSAIVHPSLVSVMERLFCQMLNTLAKKKQKLDIHLEAEMMLFPGSNRYIMPARNWLALELDSNPNGRKLWASWRCETKDTFTNHLLAIDSLKR</sequence>
<dbReference type="PANTHER" id="PTHR46689">
    <property type="entry name" value="MEMBRANE PROTEIN, PUTATIVE-RELATED"/>
    <property type="match status" value="1"/>
</dbReference>
<dbReference type="InterPro" id="IPR038607">
    <property type="entry name" value="PhoD-like_sf"/>
</dbReference>